<dbReference type="PANTHER" id="PTHR47185">
    <property type="entry name" value="PX DOMAIN-CONTAINING PROTEIN YPR097W"/>
    <property type="match status" value="1"/>
</dbReference>
<dbReference type="PROSITE" id="PS50195">
    <property type="entry name" value="PX"/>
    <property type="match status" value="1"/>
</dbReference>
<dbReference type="Pfam" id="PF12825">
    <property type="entry name" value="DUF3818"/>
    <property type="match status" value="1"/>
</dbReference>
<reference evidence="2 3" key="1">
    <citation type="journal article" date="2009" name="Nature">
        <title>Evolution of pathogenicity and sexual reproduction in eight Candida genomes.</title>
        <authorList>
            <person name="Butler G."/>
            <person name="Rasmussen M.D."/>
            <person name="Lin M.F."/>
            <person name="Santos M.A."/>
            <person name="Sakthikumar S."/>
            <person name="Munro C.A."/>
            <person name="Rheinbay E."/>
            <person name="Grabherr M."/>
            <person name="Forche A."/>
            <person name="Reedy J.L."/>
            <person name="Agrafioti I."/>
            <person name="Arnaud M.B."/>
            <person name="Bates S."/>
            <person name="Brown A.J."/>
            <person name="Brunke S."/>
            <person name="Costanzo M.C."/>
            <person name="Fitzpatrick D.A."/>
            <person name="de Groot P.W."/>
            <person name="Harris D."/>
            <person name="Hoyer L.L."/>
            <person name="Hube B."/>
            <person name="Klis F.M."/>
            <person name="Kodira C."/>
            <person name="Lennard N."/>
            <person name="Logue M.E."/>
            <person name="Martin R."/>
            <person name="Neiman A.M."/>
            <person name="Nikolaou E."/>
            <person name="Quail M.A."/>
            <person name="Quinn J."/>
            <person name="Santos M.C."/>
            <person name="Schmitzberger F.F."/>
            <person name="Sherlock G."/>
            <person name="Shah P."/>
            <person name="Silverstein K.A."/>
            <person name="Skrzypek M.S."/>
            <person name="Soll D."/>
            <person name="Staggs R."/>
            <person name="Stansfield I."/>
            <person name="Stumpf M.P."/>
            <person name="Sudbery P.E."/>
            <person name="Srikantha T."/>
            <person name="Zeng Q."/>
            <person name="Berman J."/>
            <person name="Berriman M."/>
            <person name="Heitman J."/>
            <person name="Gow N.A."/>
            <person name="Lorenz M.C."/>
            <person name="Birren B.W."/>
            <person name="Kellis M."/>
            <person name="Cuomo C.A."/>
        </authorList>
    </citation>
    <scope>NUCLEOTIDE SEQUENCE [LARGE SCALE GENOMIC DNA]</scope>
    <source>
        <strain evidence="3">ATCC 11503 / BCRC 21390 / CBS 2605 / JCM 1781 / NBRC 1676 / NRRL YB-4239</strain>
    </source>
</reference>
<dbReference type="Pfam" id="PF00787">
    <property type="entry name" value="PX"/>
    <property type="match status" value="1"/>
</dbReference>
<dbReference type="AlphaFoldDB" id="A5E5W0"/>
<dbReference type="InParanoid" id="A5E5W0"/>
<protein>
    <recommendedName>
        <fullName evidence="1">PX domain-containing protein</fullName>
    </recommendedName>
</protein>
<dbReference type="EMBL" id="CH981530">
    <property type="protein sequence ID" value="EDK46818.1"/>
    <property type="molecule type" value="Genomic_DNA"/>
</dbReference>
<proteinExistence type="predicted"/>
<keyword evidence="3" id="KW-1185">Reference proteome</keyword>
<dbReference type="OMA" id="QGFREND"/>
<feature type="domain" description="PX" evidence="1">
    <location>
        <begin position="181"/>
        <end position="311"/>
    </location>
</feature>
<dbReference type="InterPro" id="IPR047168">
    <property type="entry name" value="LEC1-like"/>
</dbReference>
<dbReference type="KEGG" id="lel:PVL30_005740"/>
<dbReference type="Pfam" id="PF12828">
    <property type="entry name" value="PXB"/>
    <property type="match status" value="1"/>
</dbReference>
<dbReference type="OrthoDB" id="2117459at2759"/>
<dbReference type="Gene3D" id="3.30.1520.10">
    <property type="entry name" value="Phox-like domain"/>
    <property type="match status" value="1"/>
</dbReference>
<dbReference type="VEuPathDB" id="FungiDB:LELG_04999"/>
<name>A5E5W0_LODEL</name>
<evidence type="ECO:0000313" key="3">
    <source>
        <dbReference type="Proteomes" id="UP000001996"/>
    </source>
</evidence>
<dbReference type="CDD" id="cd06869">
    <property type="entry name" value="PX_UP2_fungi"/>
    <property type="match status" value="1"/>
</dbReference>
<dbReference type="InterPro" id="IPR001683">
    <property type="entry name" value="PX_dom"/>
</dbReference>
<dbReference type="InterPro" id="IPR024555">
    <property type="entry name" value="PX-associated"/>
</dbReference>
<dbReference type="SUPFAM" id="SSF64268">
    <property type="entry name" value="PX domain"/>
    <property type="match status" value="1"/>
</dbReference>
<accession>A5E5W0</accession>
<dbReference type="InterPro" id="IPR024554">
    <property type="entry name" value="LEC1-like_C"/>
</dbReference>
<organism evidence="2 3">
    <name type="scientific">Lodderomyces elongisporus (strain ATCC 11503 / CBS 2605 / JCM 1781 / NBRC 1676 / NRRL YB-4239)</name>
    <name type="common">Yeast</name>
    <name type="synonym">Saccharomyces elongisporus</name>
    <dbReference type="NCBI Taxonomy" id="379508"/>
    <lineage>
        <taxon>Eukaryota</taxon>
        <taxon>Fungi</taxon>
        <taxon>Dikarya</taxon>
        <taxon>Ascomycota</taxon>
        <taxon>Saccharomycotina</taxon>
        <taxon>Pichiomycetes</taxon>
        <taxon>Debaryomycetaceae</taxon>
        <taxon>Candida/Lodderomyces clade</taxon>
        <taxon>Lodderomyces</taxon>
    </lineage>
</organism>
<evidence type="ECO:0000313" key="2">
    <source>
        <dbReference type="EMBL" id="EDK46818.1"/>
    </source>
</evidence>
<evidence type="ECO:0000259" key="1">
    <source>
        <dbReference type="PROSITE" id="PS50195"/>
    </source>
</evidence>
<sequence length="678" mass="79301">MLQLSPTQVHFLKKYLLEQQLVKELQILNEPNCCELLGPPFNASESSPNLPLLTFFFRKFLVTFPLIVKNSPEKQRQFWQDVVEPFVINFNSKQISGSSERRGVSKRKRANKKLLSVLLLFYNSTLVAGNEMEYLTKDHYKASDTAKLEKFDIQNLDRYEIIGLNQFDKMVFVNDIYINIVAVRTVEHEQLRSWFKVQRQHNYEFVIQIVLRQGKECVNVFVNKYYGQFRTLENELKKELPGAMTTKIATLPHKEKHDEGEDLDMDGKSGVLTRERLRLALRGYLRELIKVKEIVKTNAFQLFILTDSTDMTLDDVEDYKTRVEHETKMLETQKEFQKETLKITTALSGKIESFKSLLIENPNASSDLLEEIGSTRSIKEASSVLQTFNEWAKLEIAATVYHLFLAQDSAAGFYQKCRKLHRWFPYSVVYAILRFTNPMKMILRVVDLLFLSIPRLPTWNKELREHSKSTGARNLCALMFIAMLNDDLLGNEKEIALLREDLKGFERYLQRIDNFVASLWQDVQDIKEEALHQQQDYFMTILTSELIGPPCDARLRLIQYSYNAFESGGDMEALSLYLNLKQYWQLQVRTKDKELLKQIWEEPEITQLLKTILEVFYNPIMSVFAKSNVHKAFKSAEKMIDEILKVVGEIRDEQYYLSPLQIYDRIKAVLDEHEDFLP</sequence>
<dbReference type="Proteomes" id="UP000001996">
    <property type="component" value="Unassembled WGS sequence"/>
</dbReference>
<dbReference type="HOGENOM" id="CLU_007739_1_0_1"/>
<dbReference type="InterPro" id="IPR036871">
    <property type="entry name" value="PX_dom_sf"/>
</dbReference>
<dbReference type="GeneID" id="5230963"/>
<dbReference type="eggNOG" id="KOG2273">
    <property type="taxonomic scope" value="Eukaryota"/>
</dbReference>
<dbReference type="GO" id="GO:0035091">
    <property type="term" value="F:phosphatidylinositol binding"/>
    <property type="evidence" value="ECO:0007669"/>
    <property type="project" value="InterPro"/>
</dbReference>
<gene>
    <name evidence="2" type="ORF">LELG_04999</name>
</gene>
<dbReference type="FunCoup" id="A5E5W0">
    <property type="interactions" value="23"/>
</dbReference>
<dbReference type="STRING" id="379508.A5E5W0"/>
<dbReference type="PANTHER" id="PTHR47185:SF1">
    <property type="entry name" value="PX DOMAIN-CONTAINING PROTEIN YPR097W"/>
    <property type="match status" value="1"/>
</dbReference>